<dbReference type="Proteomes" id="UP000767446">
    <property type="component" value="Unassembled WGS sequence"/>
</dbReference>
<accession>A0A941GWF0</accession>
<evidence type="ECO:0000313" key="3">
    <source>
        <dbReference type="Proteomes" id="UP000767446"/>
    </source>
</evidence>
<dbReference type="Pfam" id="PF09511">
    <property type="entry name" value="RNA_lig_T4_1"/>
    <property type="match status" value="1"/>
</dbReference>
<gene>
    <name evidence="2" type="ORF">DSM107014_14085</name>
</gene>
<proteinExistence type="predicted"/>
<comment type="caution">
    <text evidence="2">The sequence shown here is derived from an EMBL/GenBank/DDBJ whole genome shotgun (WGS) entry which is preliminary data.</text>
</comment>
<dbReference type="InterPro" id="IPR019039">
    <property type="entry name" value="T4-Rnl1-like_N"/>
</dbReference>
<dbReference type="AlphaFoldDB" id="A0A941GWF0"/>
<feature type="domain" description="T4 RNA ligase 1-like N-terminal" evidence="1">
    <location>
        <begin position="51"/>
        <end position="244"/>
    </location>
</feature>
<organism evidence="2 3">
    <name type="scientific">Gomphosphaeria aponina SAG 52.96 = DSM 107014</name>
    <dbReference type="NCBI Taxonomy" id="1521640"/>
    <lineage>
        <taxon>Bacteria</taxon>
        <taxon>Bacillati</taxon>
        <taxon>Cyanobacteriota</taxon>
        <taxon>Cyanophyceae</taxon>
        <taxon>Oscillatoriophycideae</taxon>
        <taxon>Chroococcales</taxon>
        <taxon>Gomphosphaeriaceae</taxon>
        <taxon>Gomphosphaeria</taxon>
    </lineage>
</organism>
<keyword evidence="2" id="KW-0436">Ligase</keyword>
<evidence type="ECO:0000259" key="1">
    <source>
        <dbReference type="Pfam" id="PF09511"/>
    </source>
</evidence>
<sequence length="361" mass="41834">MELQAYLRRRGLDSLCQQYNIKANRHHQYPHLVCLKYSQIDSPLGEKVVQQCRGIILDEAQNWQIVSYSYNKFFNYGEVHAAQIDWSQATVYDKLDGSLMVLYFYDGQWQVQSSGTPDATGNVGDFNLTFAQLFWQVWQSLGYQLPQETDYCFSFELMTPYNRIVVKQESKKIVLHGVRNVLTLKEEKPAVWGSKYAWEVVKSFPLSNWTEIIKAAAELDPMDAEGYIVCDSEFNRVKVKSPQYVAIAHLRENFSTRRMLEIILNNEGDEFLSYFPEWTEFYEKIIAQYNKAVQEIEAVYQQYKDIPVQKDFALAIKHLPYAGILFALRAGKSSSVKESLRQTSIPKVEQLLGIENIYLGV</sequence>
<protein>
    <submittedName>
        <fullName evidence="2">T4 RnlA family RNA ligase</fullName>
    </submittedName>
</protein>
<dbReference type="EMBL" id="JADQBC010000101">
    <property type="protein sequence ID" value="MBR8829005.1"/>
    <property type="molecule type" value="Genomic_DNA"/>
</dbReference>
<dbReference type="GO" id="GO:0016874">
    <property type="term" value="F:ligase activity"/>
    <property type="evidence" value="ECO:0007669"/>
    <property type="project" value="UniProtKB-KW"/>
</dbReference>
<evidence type="ECO:0000313" key="2">
    <source>
        <dbReference type="EMBL" id="MBR8829005.1"/>
    </source>
</evidence>
<reference evidence="2" key="1">
    <citation type="submission" date="2021-02" db="EMBL/GenBank/DDBJ databases">
        <title>Metagenome analyses of Stigonema ocellatum DSM 106950, Chlorogloea purpurea SAG 13.99 and Gomphosphaeria aponina DSM 107014.</title>
        <authorList>
            <person name="Marter P."/>
            <person name="Huang S."/>
        </authorList>
    </citation>
    <scope>NUCLEOTIDE SEQUENCE</scope>
    <source>
        <strain evidence="2">JP213</strain>
    </source>
</reference>
<name>A0A941GWF0_9CHRO</name>